<gene>
    <name evidence="2" type="ORF">LMG32879_001502</name>
</gene>
<dbReference type="InterPro" id="IPR015797">
    <property type="entry name" value="NUDIX_hydrolase-like_dom_sf"/>
</dbReference>
<evidence type="ECO:0000313" key="3">
    <source>
        <dbReference type="Proteomes" id="UP001176960"/>
    </source>
</evidence>
<keyword evidence="3" id="KW-1185">Reference proteome</keyword>
<dbReference type="RefSeq" id="WP_289841340.1">
    <property type="nucleotide sequence ID" value="NZ_CATKSH010000007.1"/>
</dbReference>
<dbReference type="Proteomes" id="UP001176960">
    <property type="component" value="Unassembled WGS sequence"/>
</dbReference>
<dbReference type="CDD" id="cd03676">
    <property type="entry name" value="NUDIX_Tnr3_like"/>
    <property type="match status" value="1"/>
</dbReference>
<reference evidence="2" key="1">
    <citation type="submission" date="2023-03" db="EMBL/GenBank/DDBJ databases">
        <authorList>
            <person name="Cleenwerck I."/>
        </authorList>
    </citation>
    <scope>NUCLEOTIDE SEQUENCE</scope>
    <source>
        <strain evidence="2">LMG 32879</strain>
    </source>
</reference>
<dbReference type="AlphaFoldDB" id="A0AA35UI50"/>
<dbReference type="Gene3D" id="3.90.79.10">
    <property type="entry name" value="Nucleoside Triphosphate Pyrophosphohydrolase"/>
    <property type="match status" value="1"/>
</dbReference>
<dbReference type="GO" id="GO:0003824">
    <property type="term" value="F:catalytic activity"/>
    <property type="evidence" value="ECO:0007669"/>
    <property type="project" value="UniProtKB-ARBA"/>
</dbReference>
<accession>A0AA35UI50</accession>
<evidence type="ECO:0000259" key="1">
    <source>
        <dbReference type="PROSITE" id="PS51462"/>
    </source>
</evidence>
<dbReference type="SUPFAM" id="SSF55811">
    <property type="entry name" value="Nudix"/>
    <property type="match status" value="1"/>
</dbReference>
<dbReference type="EMBL" id="CATKSH010000007">
    <property type="protein sequence ID" value="CAI9120664.1"/>
    <property type="molecule type" value="Genomic_DNA"/>
</dbReference>
<comment type="caution">
    <text evidence="2">The sequence shown here is derived from an EMBL/GenBank/DDBJ whole genome shotgun (WGS) entry which is preliminary data.</text>
</comment>
<proteinExistence type="predicted"/>
<evidence type="ECO:0000313" key="2">
    <source>
        <dbReference type="EMBL" id="CAI9120664.1"/>
    </source>
</evidence>
<name>A0AA35UI50_9PROT</name>
<protein>
    <submittedName>
        <fullName evidence="2">NUDIX domain-containing protein</fullName>
    </submittedName>
</protein>
<sequence length="279" mass="30411">MPDLTLAPFLAHIAHCHNTSLPGDRVPFHCEGALIGWIAPRFAASLQALPDSPLHRGEEGFEISAGSQLERLGRIMAEAGLYRSHNELFDVFTPDGTVLGQIDRGALPPLGLAARGVHLNGLVTKADGVHVWMGHRSLTKRLDPGKLDHLVAGGVCAGLTPREALAKEAEEEASIPLSVIQAAREASILHYTMERPEGLRRDALHCYDLDLPADFQPEPSDGEVSFFELVPLEEAFIRVRDSQQVKFNVNLVLIDLFIRKDLFSATQAATLRAALNEAP</sequence>
<dbReference type="Pfam" id="PF00293">
    <property type="entry name" value="NUDIX"/>
    <property type="match status" value="1"/>
</dbReference>
<dbReference type="PROSITE" id="PS51462">
    <property type="entry name" value="NUDIX"/>
    <property type="match status" value="1"/>
</dbReference>
<feature type="domain" description="Nudix hydrolase" evidence="1">
    <location>
        <begin position="109"/>
        <end position="255"/>
    </location>
</feature>
<organism evidence="2 3">
    <name type="scientific">Brytella acorum</name>
    <dbReference type="NCBI Taxonomy" id="2959299"/>
    <lineage>
        <taxon>Bacteria</taxon>
        <taxon>Pseudomonadati</taxon>
        <taxon>Pseudomonadota</taxon>
        <taxon>Alphaproteobacteria</taxon>
        <taxon>Acetobacterales</taxon>
        <taxon>Acetobacteraceae</taxon>
        <taxon>Brytella</taxon>
    </lineage>
</organism>
<dbReference type="InterPro" id="IPR000086">
    <property type="entry name" value="NUDIX_hydrolase_dom"/>
</dbReference>